<accession>W6YL85</accession>
<dbReference type="EMBL" id="KI964641">
    <property type="protein sequence ID" value="EUC32141.1"/>
    <property type="molecule type" value="Genomic_DNA"/>
</dbReference>
<gene>
    <name evidence="1" type="ORF">COCCADRAFT_99497</name>
</gene>
<dbReference type="Proteomes" id="UP000053841">
    <property type="component" value="Unassembled WGS sequence"/>
</dbReference>
<organism evidence="1 2">
    <name type="scientific">Cochliobolus carbonum (strain 26-R-13)</name>
    <name type="common">Maize leaf spot fungus</name>
    <name type="synonym">Bipolaris zeicola</name>
    <dbReference type="NCBI Taxonomy" id="930089"/>
    <lineage>
        <taxon>Eukaryota</taxon>
        <taxon>Fungi</taxon>
        <taxon>Dikarya</taxon>
        <taxon>Ascomycota</taxon>
        <taxon>Pezizomycotina</taxon>
        <taxon>Dothideomycetes</taxon>
        <taxon>Pleosporomycetidae</taxon>
        <taxon>Pleosporales</taxon>
        <taxon>Pleosporineae</taxon>
        <taxon>Pleosporaceae</taxon>
        <taxon>Bipolaris</taxon>
    </lineage>
</organism>
<dbReference type="HOGENOM" id="CLU_2454393_0_0_1"/>
<sequence>MKEKARYRWPHLAYTAHAESPGLASAILQRLNVPTTPSRHPFPSFPHHTLNPKLEKSHSNRLPIYACQCPLSHYTMTNISTWPCGDPIT</sequence>
<evidence type="ECO:0000313" key="1">
    <source>
        <dbReference type="EMBL" id="EUC32141.1"/>
    </source>
</evidence>
<name>W6YL85_COCC2</name>
<reference evidence="1 2" key="1">
    <citation type="journal article" date="2013" name="PLoS Genet.">
        <title>Comparative genome structure, secondary metabolite, and effector coding capacity across Cochliobolus pathogens.</title>
        <authorList>
            <person name="Condon B.J."/>
            <person name="Leng Y."/>
            <person name="Wu D."/>
            <person name="Bushley K.E."/>
            <person name="Ohm R.A."/>
            <person name="Otillar R."/>
            <person name="Martin J."/>
            <person name="Schackwitz W."/>
            <person name="Grimwood J."/>
            <person name="MohdZainudin N."/>
            <person name="Xue C."/>
            <person name="Wang R."/>
            <person name="Manning V.A."/>
            <person name="Dhillon B."/>
            <person name="Tu Z.J."/>
            <person name="Steffenson B.J."/>
            <person name="Salamov A."/>
            <person name="Sun H."/>
            <person name="Lowry S."/>
            <person name="LaButti K."/>
            <person name="Han J."/>
            <person name="Copeland A."/>
            <person name="Lindquist E."/>
            <person name="Barry K."/>
            <person name="Schmutz J."/>
            <person name="Baker S.E."/>
            <person name="Ciuffetti L.M."/>
            <person name="Grigoriev I.V."/>
            <person name="Zhong S."/>
            <person name="Turgeon B.G."/>
        </authorList>
    </citation>
    <scope>NUCLEOTIDE SEQUENCE [LARGE SCALE GENOMIC DNA]</scope>
    <source>
        <strain evidence="1 2">26-R-13</strain>
    </source>
</reference>
<dbReference type="KEGG" id="bze:COCCADRAFT_99497"/>
<dbReference type="GeneID" id="19154816"/>
<dbReference type="AlphaFoldDB" id="W6YL85"/>
<keyword evidence="2" id="KW-1185">Reference proteome</keyword>
<protein>
    <submittedName>
        <fullName evidence="1">Uncharacterized protein</fullName>
    </submittedName>
</protein>
<proteinExistence type="predicted"/>
<dbReference type="RefSeq" id="XP_007713587.1">
    <property type="nucleotide sequence ID" value="XM_007715397.1"/>
</dbReference>
<evidence type="ECO:0000313" key="2">
    <source>
        <dbReference type="Proteomes" id="UP000053841"/>
    </source>
</evidence>